<dbReference type="RefSeq" id="WP_089285595.1">
    <property type="nucleotide sequence ID" value="NZ_FZOJ01000066.1"/>
</dbReference>
<feature type="transmembrane region" description="Helical" evidence="1">
    <location>
        <begin position="40"/>
        <end position="59"/>
    </location>
</feature>
<feature type="transmembrane region" description="Helical" evidence="1">
    <location>
        <begin position="71"/>
        <end position="91"/>
    </location>
</feature>
<dbReference type="Pfam" id="PF21537">
    <property type="entry name" value="DUF1980_C"/>
    <property type="match status" value="1"/>
</dbReference>
<dbReference type="EMBL" id="FZOJ01000066">
    <property type="protein sequence ID" value="SNT26134.1"/>
    <property type="molecule type" value="Genomic_DNA"/>
</dbReference>
<protein>
    <submittedName>
        <fullName evidence="3">Putative membrane protein</fullName>
    </submittedName>
</protein>
<dbReference type="PANTHER" id="PTHR40047">
    <property type="entry name" value="UPF0703 PROTEIN YCGQ"/>
    <property type="match status" value="1"/>
</dbReference>
<reference evidence="3 4" key="1">
    <citation type="submission" date="2017-06" db="EMBL/GenBank/DDBJ databases">
        <authorList>
            <person name="Kim H.J."/>
            <person name="Triplett B.A."/>
        </authorList>
    </citation>
    <scope>NUCLEOTIDE SEQUENCE [LARGE SCALE GENOMIC DNA]</scope>
    <source>
        <strain evidence="3 4">SCA</strain>
    </source>
</reference>
<feature type="domain" description="DUF1980" evidence="2">
    <location>
        <begin position="125"/>
        <end position="253"/>
    </location>
</feature>
<dbReference type="AlphaFoldDB" id="A0A239L9F1"/>
<evidence type="ECO:0000256" key="1">
    <source>
        <dbReference type="SAM" id="Phobius"/>
    </source>
</evidence>
<dbReference type="Proteomes" id="UP000198304">
    <property type="component" value="Unassembled WGS sequence"/>
</dbReference>
<dbReference type="PANTHER" id="PTHR40047:SF1">
    <property type="entry name" value="UPF0703 PROTEIN YCGQ"/>
    <property type="match status" value="1"/>
</dbReference>
<dbReference type="InterPro" id="IPR052955">
    <property type="entry name" value="UPF0703_membrane_permease"/>
</dbReference>
<accession>A0A239L9F1</accession>
<dbReference type="InterPro" id="IPR048447">
    <property type="entry name" value="DUF1980_C"/>
</dbReference>
<feature type="transmembrane region" description="Helical" evidence="1">
    <location>
        <begin position="12"/>
        <end position="34"/>
    </location>
</feature>
<keyword evidence="1" id="KW-0812">Transmembrane</keyword>
<organism evidence="3 4">
    <name type="scientific">Anaerovirgula multivorans</name>
    <dbReference type="NCBI Taxonomy" id="312168"/>
    <lineage>
        <taxon>Bacteria</taxon>
        <taxon>Bacillati</taxon>
        <taxon>Bacillota</taxon>
        <taxon>Clostridia</taxon>
        <taxon>Peptostreptococcales</taxon>
        <taxon>Natronincolaceae</taxon>
        <taxon>Anaerovirgula</taxon>
    </lineage>
</organism>
<keyword evidence="1" id="KW-1133">Transmembrane helix</keyword>
<name>A0A239L9F1_9FIRM</name>
<evidence type="ECO:0000313" key="4">
    <source>
        <dbReference type="Proteomes" id="UP000198304"/>
    </source>
</evidence>
<evidence type="ECO:0000259" key="2">
    <source>
        <dbReference type="Pfam" id="PF21537"/>
    </source>
</evidence>
<keyword evidence="1" id="KW-0472">Membrane</keyword>
<keyword evidence="4" id="KW-1185">Reference proteome</keyword>
<evidence type="ECO:0000313" key="3">
    <source>
        <dbReference type="EMBL" id="SNT26134.1"/>
    </source>
</evidence>
<proteinExistence type="predicted"/>
<sequence>MRKTLDINESIKFIILLGYTYYIYHLLAFNTILYFMEPRLVKFAIPLLIALILLSIFQAKKVVSHTKKGKIKFGYLAFFIPLIIAVTTVPWEINEALAIKIGGSIEDRQVIEEIYLNEDAIEGIDYRRNGVLEIDEKVFDDALTKIKQNPELYVGQRVSIAGFIDIKDSFSENTFAICRLLMVCCEDDALITGILAEWENIYEFDNYDWVQLKGFIDRIEHHDEYGNKTHISTVIKVEEIKKIERPSSIYVYPASYEE</sequence>
<dbReference type="OrthoDB" id="9770408at2"/>
<gene>
    <name evidence="3" type="ORF">SAMN05446037_10666</name>
</gene>